<dbReference type="EC" id="2.4.1.25" evidence="3"/>
<dbReference type="SUPFAM" id="SSF51445">
    <property type="entry name" value="(Trans)glycosidases"/>
    <property type="match status" value="1"/>
</dbReference>
<dbReference type="InterPro" id="IPR003385">
    <property type="entry name" value="Glyco_hydro_77"/>
</dbReference>
<keyword evidence="5" id="KW-0328">Glycosyltransferase</keyword>
<evidence type="ECO:0000256" key="1">
    <source>
        <dbReference type="ARBA" id="ARBA00000439"/>
    </source>
</evidence>
<dbReference type="GO" id="GO:0005975">
    <property type="term" value="P:carbohydrate metabolic process"/>
    <property type="evidence" value="ECO:0007669"/>
    <property type="project" value="InterPro"/>
</dbReference>
<dbReference type="EMBL" id="BGZM01000002">
    <property type="protein sequence ID" value="GBR72291.1"/>
    <property type="molecule type" value="Genomic_DNA"/>
</dbReference>
<comment type="similarity">
    <text evidence="2">Belongs to the disproportionating enzyme family.</text>
</comment>
<accession>A0A388T855</accession>
<evidence type="ECO:0000256" key="5">
    <source>
        <dbReference type="ARBA" id="ARBA00022676"/>
    </source>
</evidence>
<name>A0A388T855_9BACT</name>
<evidence type="ECO:0000256" key="7">
    <source>
        <dbReference type="ARBA" id="ARBA00023277"/>
    </source>
</evidence>
<keyword evidence="7" id="KW-0119">Carbohydrate metabolism</keyword>
<evidence type="ECO:0000313" key="11">
    <source>
        <dbReference type="Proteomes" id="UP000276170"/>
    </source>
</evidence>
<proteinExistence type="inferred from homology"/>
<dbReference type="Pfam" id="PF02446">
    <property type="entry name" value="Glyco_hydro_77"/>
    <property type="match status" value="2"/>
</dbReference>
<evidence type="ECO:0000256" key="9">
    <source>
        <dbReference type="ARBA" id="ARBA00031501"/>
    </source>
</evidence>
<dbReference type="Gene3D" id="3.20.20.80">
    <property type="entry name" value="Glycosidases"/>
    <property type="match status" value="2"/>
</dbReference>
<dbReference type="PANTHER" id="PTHR32438">
    <property type="entry name" value="4-ALPHA-GLUCANOTRANSFERASE DPE1, CHLOROPLASTIC/AMYLOPLASTIC"/>
    <property type="match status" value="1"/>
</dbReference>
<gene>
    <name evidence="10" type="primary">malQ</name>
    <name evidence="10" type="ORF">HP1_036</name>
</gene>
<comment type="catalytic activity">
    <reaction evidence="1">
        <text>Transfers a segment of a (1-&gt;4)-alpha-D-glucan to a new position in an acceptor, which may be glucose or a (1-&gt;4)-alpha-D-glucan.</text>
        <dbReference type="EC" id="2.4.1.25"/>
    </reaction>
</comment>
<reference evidence="10 11" key="1">
    <citation type="journal article" date="2019" name="ISME J.">
        <title>Genome analyses of uncultured TG2/ZB3 bacteria in 'Margulisbacteria' specifically attached to ectosymbiotic spirochetes of protists in the termite gut.</title>
        <authorList>
            <person name="Utami Y.D."/>
            <person name="Kuwahara H."/>
            <person name="Igai K."/>
            <person name="Murakami T."/>
            <person name="Sugaya K."/>
            <person name="Morikawa T."/>
            <person name="Nagura Y."/>
            <person name="Yuki M."/>
            <person name="Deevong P."/>
            <person name="Inoue T."/>
            <person name="Kihara K."/>
            <person name="Lo N."/>
            <person name="Yamada A."/>
            <person name="Ohkuma M."/>
            <person name="Hongoh Y."/>
        </authorList>
    </citation>
    <scope>NUCLEOTIDE SEQUENCE [LARGE SCALE GENOMIC DNA]</scope>
    <source>
        <strain evidence="10">HsPyr-01</strain>
    </source>
</reference>
<evidence type="ECO:0000256" key="4">
    <source>
        <dbReference type="ARBA" id="ARBA00020295"/>
    </source>
</evidence>
<protein>
    <recommendedName>
        <fullName evidence="4">4-alpha-glucanotransferase</fullName>
        <ecNumber evidence="3">2.4.1.25</ecNumber>
    </recommendedName>
    <alternativeName>
        <fullName evidence="8">Amylomaltase</fullName>
    </alternativeName>
    <alternativeName>
        <fullName evidence="9">Disproportionating enzyme</fullName>
    </alternativeName>
</protein>
<sequence>MQRTKNLGVLLPVFSLPNALPIGDFGAAAYAFIDLLAENRINYWQILPLSPVSAEYFHSPYSADSSFALSELYVSPELLGVDCAPSPGVRVDYAKAAELKNKLLQEAYAKFVPDADFAKFKTEQKFWLGSYTATDYGTFVQYQLYNQWKRLKDYAKQKGVKIIGDLPLFAASHSADTRGWQKYFRLNEDGSLSVSAGVPPDYLNERGQVWNLPLYDWEALRRDDFGWWRERIRSALGKYDLIRLDHFRGLEACYEIPGGDTDGLRGHWVKTPGQELLSALQKDFPNLPLIAEDLGVITPEVRQLRQDFKIPGMKVGLIDFMDYPRLRGNSEHNIHQHTADCVLYSTTHDFNTVKGWYDAAEQEARDYFRRETGSAEPQDYLRYWLNSPAELVIFPAQDILGLGAESRINFPGTTGAQNWTWRLSLENMEQFRKTLAILA</sequence>
<evidence type="ECO:0000256" key="3">
    <source>
        <dbReference type="ARBA" id="ARBA00012560"/>
    </source>
</evidence>
<evidence type="ECO:0000313" key="10">
    <source>
        <dbReference type="EMBL" id="GBR72291.1"/>
    </source>
</evidence>
<dbReference type="GO" id="GO:0004134">
    <property type="term" value="F:4-alpha-glucanotransferase activity"/>
    <property type="evidence" value="ECO:0007669"/>
    <property type="project" value="UniProtKB-EC"/>
</dbReference>
<keyword evidence="11" id="KW-1185">Reference proteome</keyword>
<evidence type="ECO:0000256" key="2">
    <source>
        <dbReference type="ARBA" id="ARBA00005684"/>
    </source>
</evidence>
<dbReference type="AlphaFoldDB" id="A0A388T855"/>
<dbReference type="InterPro" id="IPR017853">
    <property type="entry name" value="GH"/>
</dbReference>
<keyword evidence="6" id="KW-0808">Transferase</keyword>
<evidence type="ECO:0000256" key="8">
    <source>
        <dbReference type="ARBA" id="ARBA00031423"/>
    </source>
</evidence>
<dbReference type="Proteomes" id="UP000276170">
    <property type="component" value="Unassembled WGS sequence"/>
</dbReference>
<dbReference type="PANTHER" id="PTHR32438:SF5">
    <property type="entry name" value="4-ALPHA-GLUCANOTRANSFERASE DPE1, CHLOROPLASTIC_AMYLOPLASTIC"/>
    <property type="match status" value="1"/>
</dbReference>
<comment type="caution">
    <text evidence="10">The sequence shown here is derived from an EMBL/GenBank/DDBJ whole genome shotgun (WGS) entry which is preliminary data.</text>
</comment>
<evidence type="ECO:0000256" key="6">
    <source>
        <dbReference type="ARBA" id="ARBA00022679"/>
    </source>
</evidence>
<organism evidence="10 11">
    <name type="scientific">Candidatus Termititenax spirochaetophilus</name>
    <dbReference type="NCBI Taxonomy" id="2218522"/>
    <lineage>
        <taxon>Bacteria</taxon>
        <taxon>Bacillati</taxon>
        <taxon>Candidatus Margulisiibacteriota</taxon>
        <taxon>Candidatus Termititenacia</taxon>
        <taxon>Candidatus Termititenacales</taxon>
        <taxon>Candidatus Termititenacaceae</taxon>
        <taxon>Candidatus Termititenax</taxon>
    </lineage>
</organism>